<feature type="transmembrane region" description="Helical" evidence="1">
    <location>
        <begin position="51"/>
        <end position="71"/>
    </location>
</feature>
<gene>
    <name evidence="2" type="ORF">M3D15_02995</name>
</gene>
<dbReference type="RefSeq" id="WP_206394221.1">
    <property type="nucleotide sequence ID" value="NZ_JAFDPW010000001.1"/>
</dbReference>
<evidence type="ECO:0000313" key="2">
    <source>
        <dbReference type="EMBL" id="MCT2042310.1"/>
    </source>
</evidence>
<feature type="transmembrane region" description="Helical" evidence="1">
    <location>
        <begin position="27"/>
        <end position="45"/>
    </location>
</feature>
<keyword evidence="1" id="KW-1133">Transmembrane helix</keyword>
<name>A0ABT2HVF5_9MICO</name>
<dbReference type="EMBL" id="JALXSQ010000007">
    <property type="protein sequence ID" value="MCT2042310.1"/>
    <property type="molecule type" value="Genomic_DNA"/>
</dbReference>
<proteinExistence type="predicted"/>
<keyword evidence="1" id="KW-0812">Transmembrane</keyword>
<keyword evidence="3" id="KW-1185">Reference proteome</keyword>
<sequence>MNRRYPPAGNEAAARASAARRSTVGKAITLLAVVFLLVALVLAALRVGLASWVTGAAGLVLLLIGFPLWVVSGNRSRGPHHYLPDEYAPPMQHRPKQNERGQTMAHRSENPRAQLVAALVTAPIMVAILTWLLFVALGAGNWLMAATMLAIGALLIFLVVQAGVRCSRALEWDRRHGRQAGVPEWRDSRLP</sequence>
<reference evidence="2 3" key="1">
    <citation type="submission" date="2022-04" db="EMBL/GenBank/DDBJ databases">
        <title>Human microbiome associated bacterial genomes.</title>
        <authorList>
            <person name="Sandstrom S."/>
            <person name="Salamzade R."/>
            <person name="Kalan L.R."/>
        </authorList>
    </citation>
    <scope>NUCLEOTIDE SEQUENCE [LARGE SCALE GENOMIC DNA]</scope>
    <source>
        <strain evidence="3">p3-SID1799</strain>
    </source>
</reference>
<comment type="caution">
    <text evidence="2">The sequence shown here is derived from an EMBL/GenBank/DDBJ whole genome shotgun (WGS) entry which is preliminary data.</text>
</comment>
<evidence type="ECO:0000256" key="1">
    <source>
        <dbReference type="SAM" id="Phobius"/>
    </source>
</evidence>
<accession>A0ABT2HVF5</accession>
<organism evidence="2 3">
    <name type="scientific">Pseudoclavibacter albus</name>
    <dbReference type="NCBI Taxonomy" id="272241"/>
    <lineage>
        <taxon>Bacteria</taxon>
        <taxon>Bacillati</taxon>
        <taxon>Actinomycetota</taxon>
        <taxon>Actinomycetes</taxon>
        <taxon>Micrococcales</taxon>
        <taxon>Microbacteriaceae</taxon>
        <taxon>Pseudoclavibacter</taxon>
    </lineage>
</organism>
<feature type="transmembrane region" description="Helical" evidence="1">
    <location>
        <begin position="142"/>
        <end position="164"/>
    </location>
</feature>
<feature type="transmembrane region" description="Helical" evidence="1">
    <location>
        <begin position="115"/>
        <end position="136"/>
    </location>
</feature>
<evidence type="ECO:0000313" key="3">
    <source>
        <dbReference type="Proteomes" id="UP001525379"/>
    </source>
</evidence>
<protein>
    <submittedName>
        <fullName evidence="2">Uncharacterized protein</fullName>
    </submittedName>
</protein>
<dbReference type="Proteomes" id="UP001525379">
    <property type="component" value="Unassembled WGS sequence"/>
</dbReference>
<keyword evidence="1" id="KW-0472">Membrane</keyword>